<dbReference type="InterPro" id="IPR032710">
    <property type="entry name" value="NTF2-like_dom_sf"/>
</dbReference>
<organism evidence="2 3">
    <name type="scientific">Rufibacter sediminis</name>
    <dbReference type="NCBI Taxonomy" id="2762756"/>
    <lineage>
        <taxon>Bacteria</taxon>
        <taxon>Pseudomonadati</taxon>
        <taxon>Bacteroidota</taxon>
        <taxon>Cytophagia</taxon>
        <taxon>Cytophagales</taxon>
        <taxon>Hymenobacteraceae</taxon>
        <taxon>Rufibacter</taxon>
    </lineage>
</organism>
<dbReference type="EMBL" id="JACOAF010000017">
    <property type="protein sequence ID" value="MBC3539238.1"/>
    <property type="molecule type" value="Genomic_DNA"/>
</dbReference>
<dbReference type="Proteomes" id="UP000659698">
    <property type="component" value="Unassembled WGS sequence"/>
</dbReference>
<sequence length="126" mass="14133">MQEHSKQVIQHYIAAYNAFDVQGMIRDLHQDIVFENISNGVVNLRTEGIEAFTSQAEAAKQYFSQRQQTVDSWSFQENNITAAITYEARVATDLPNGMKAGDTVKMTGQSEFRLKDGLIIGITDKS</sequence>
<evidence type="ECO:0000313" key="3">
    <source>
        <dbReference type="Proteomes" id="UP000659698"/>
    </source>
</evidence>
<comment type="caution">
    <text evidence="2">The sequence shown here is derived from an EMBL/GenBank/DDBJ whole genome shotgun (WGS) entry which is preliminary data.</text>
</comment>
<dbReference type="Gene3D" id="3.10.450.50">
    <property type="match status" value="1"/>
</dbReference>
<evidence type="ECO:0000313" key="2">
    <source>
        <dbReference type="EMBL" id="MBC3539238.1"/>
    </source>
</evidence>
<keyword evidence="3" id="KW-1185">Reference proteome</keyword>
<accession>A0ABR6VPW1</accession>
<reference evidence="2 3" key="1">
    <citation type="journal article" date="2019" name="Int. J. Syst. Evol. Microbiol.">
        <title>Rufibacter sediminis sp. nov., isolated from freshwater lake sediment.</title>
        <authorList>
            <person name="Qu J.H."/>
            <person name="Zhang L.J."/>
            <person name="Fu Y.H."/>
            <person name="Li H.F."/>
        </authorList>
    </citation>
    <scope>NUCLEOTIDE SEQUENCE [LARGE SCALE GENOMIC DNA]</scope>
    <source>
        <strain evidence="2 3">H-1</strain>
    </source>
</reference>
<evidence type="ECO:0000259" key="1">
    <source>
        <dbReference type="Pfam" id="PF12680"/>
    </source>
</evidence>
<name>A0ABR6VPW1_9BACT</name>
<protein>
    <submittedName>
        <fullName evidence="2">Nuclear transport factor 2 family protein</fullName>
    </submittedName>
</protein>
<dbReference type="Pfam" id="PF12680">
    <property type="entry name" value="SnoaL_2"/>
    <property type="match status" value="1"/>
</dbReference>
<dbReference type="RefSeq" id="WP_186634518.1">
    <property type="nucleotide sequence ID" value="NZ_JACOAF010000017.1"/>
</dbReference>
<gene>
    <name evidence="2" type="ORF">H7U12_06070</name>
</gene>
<proteinExistence type="predicted"/>
<dbReference type="SUPFAM" id="SSF54427">
    <property type="entry name" value="NTF2-like"/>
    <property type="match status" value="1"/>
</dbReference>
<dbReference type="InterPro" id="IPR037401">
    <property type="entry name" value="SnoaL-like"/>
</dbReference>
<feature type="domain" description="SnoaL-like" evidence="1">
    <location>
        <begin position="9"/>
        <end position="120"/>
    </location>
</feature>